<dbReference type="EMBL" id="CP026377">
    <property type="protein sequence ID" value="AUX92412.1"/>
    <property type="molecule type" value="Genomic_DNA"/>
</dbReference>
<organism evidence="1 2">
    <name type="scientific">Mixta gaviniae</name>
    <dbReference type="NCBI Taxonomy" id="665914"/>
    <lineage>
        <taxon>Bacteria</taxon>
        <taxon>Pseudomonadati</taxon>
        <taxon>Pseudomonadota</taxon>
        <taxon>Gammaproteobacteria</taxon>
        <taxon>Enterobacterales</taxon>
        <taxon>Erwiniaceae</taxon>
        <taxon>Mixta</taxon>
    </lineage>
</organism>
<gene>
    <name evidence="1" type="ORF">C2E15_04485</name>
</gene>
<evidence type="ECO:0000313" key="1">
    <source>
        <dbReference type="EMBL" id="AUX92412.1"/>
    </source>
</evidence>
<accession>A0A1X1E6J1</accession>
<proteinExistence type="predicted"/>
<dbReference type="KEGG" id="pgz:C2E15_04485"/>
<evidence type="ECO:0000313" key="2">
    <source>
        <dbReference type="Proteomes" id="UP000238365"/>
    </source>
</evidence>
<dbReference type="Proteomes" id="UP000238365">
    <property type="component" value="Chromosome"/>
</dbReference>
<protein>
    <submittedName>
        <fullName evidence="1">Uncharacterized protein</fullName>
    </submittedName>
</protein>
<keyword evidence="2" id="KW-1185">Reference proteome</keyword>
<dbReference type="AlphaFoldDB" id="A0A1X1E6J1"/>
<sequence>MITGSPGAGNTASAQRQSHVLIYQHPWIEQEPATDHNAAVQDDAAYRSSMQSDRAACRSLCADLLNIKARTI</sequence>
<reference evidence="1 2" key="1">
    <citation type="submission" date="2018-01" db="EMBL/GenBank/DDBJ databases">
        <title>Complete and assembled Genome of Pantoea gaviniae DSM22758T.</title>
        <authorList>
            <person name="Stevens M.J.A."/>
            <person name="Zurfluh K."/>
            <person name="Stephan R."/>
        </authorList>
    </citation>
    <scope>NUCLEOTIDE SEQUENCE [LARGE SCALE GENOMIC DNA]</scope>
    <source>
        <strain evidence="1 2">DSM 22758</strain>
    </source>
</reference>
<name>A0A1X1E6J1_9GAMM</name>